<accession>A0A7Z0SMW6</accession>
<keyword evidence="1" id="KW-0460">Magnesium</keyword>
<feature type="domain" description="MobA-like NTP transferase" evidence="3">
    <location>
        <begin position="2"/>
        <end position="165"/>
    </location>
</feature>
<evidence type="ECO:0000259" key="3">
    <source>
        <dbReference type="Pfam" id="PF12804"/>
    </source>
</evidence>
<dbReference type="PANTHER" id="PTHR43777:SF1">
    <property type="entry name" value="MOLYBDENUM COFACTOR CYTIDYLYLTRANSFERASE"/>
    <property type="match status" value="1"/>
</dbReference>
<dbReference type="RefSeq" id="WP_286902328.1">
    <property type="nucleotide sequence ID" value="NZ_CAXAZJ010000001.1"/>
</dbReference>
<dbReference type="Pfam" id="PF12804">
    <property type="entry name" value="NTP_transf_3"/>
    <property type="match status" value="1"/>
</dbReference>
<dbReference type="CDD" id="cd04182">
    <property type="entry name" value="GT_2_like_f"/>
    <property type="match status" value="1"/>
</dbReference>
<gene>
    <name evidence="4" type="ORF">HZU72_00370</name>
</gene>
<evidence type="ECO:0000256" key="2">
    <source>
        <dbReference type="SAM" id="MobiDB-lite"/>
    </source>
</evidence>
<dbReference type="GO" id="GO:0016779">
    <property type="term" value="F:nucleotidyltransferase activity"/>
    <property type="evidence" value="ECO:0007669"/>
    <property type="project" value="UniProtKB-ARBA"/>
</dbReference>
<dbReference type="SUPFAM" id="SSF53448">
    <property type="entry name" value="Nucleotide-diphospho-sugar transferases"/>
    <property type="match status" value="1"/>
</dbReference>
<dbReference type="Proteomes" id="UP000520876">
    <property type="component" value="Unassembled WGS sequence"/>
</dbReference>
<dbReference type="AlphaFoldDB" id="A0A7Z0SMW6"/>
<feature type="region of interest" description="Disordered" evidence="2">
    <location>
        <begin position="195"/>
        <end position="215"/>
    </location>
</feature>
<name>A0A7Z0SMW6_9GAMM</name>
<proteinExistence type="predicted"/>
<evidence type="ECO:0000313" key="4">
    <source>
        <dbReference type="EMBL" id="NYT70884.1"/>
    </source>
</evidence>
<dbReference type="EMBL" id="JACCGK010000001">
    <property type="protein sequence ID" value="NYT70884.1"/>
    <property type="molecule type" value="Genomic_DNA"/>
</dbReference>
<organism evidence="4 5">
    <name type="scientific">Vreelandella sedimenti</name>
    <dbReference type="NCBI Taxonomy" id="2729618"/>
    <lineage>
        <taxon>Bacteria</taxon>
        <taxon>Pseudomonadati</taxon>
        <taxon>Pseudomonadota</taxon>
        <taxon>Gammaproteobacteria</taxon>
        <taxon>Oceanospirillales</taxon>
        <taxon>Halomonadaceae</taxon>
        <taxon>Vreelandella</taxon>
    </lineage>
</organism>
<sequence>MVIVMAAGQSSRFGSDKRIARLGNEETLLSSTLQTIQKNFSNSRVVIKPEDNPQLLGLTPANHTVISQRSHLGLGYSISDAFRQLCSDESIHHYRAAAVWLADLPWVSEETCSVLTKMATPESIVQPLHQGNPGHPVVFGREFWHELALLENDRGASPVIKKHSNRVIHVSLNDPGVCTDVDYPDDLTKSLKNTRSTQAPHKTTTKITLKTKKDS</sequence>
<keyword evidence="5" id="KW-1185">Reference proteome</keyword>
<evidence type="ECO:0000313" key="5">
    <source>
        <dbReference type="Proteomes" id="UP000520876"/>
    </source>
</evidence>
<dbReference type="PANTHER" id="PTHR43777">
    <property type="entry name" value="MOLYBDENUM COFACTOR CYTIDYLYLTRANSFERASE"/>
    <property type="match status" value="1"/>
</dbReference>
<dbReference type="Gene3D" id="3.90.550.10">
    <property type="entry name" value="Spore Coat Polysaccharide Biosynthesis Protein SpsA, Chain A"/>
    <property type="match status" value="1"/>
</dbReference>
<evidence type="ECO:0000256" key="1">
    <source>
        <dbReference type="ARBA" id="ARBA00022842"/>
    </source>
</evidence>
<reference evidence="4 5" key="1">
    <citation type="submission" date="2020-07" db="EMBL/GenBank/DDBJ databases">
        <title>Halomonas sp. QX-2 draft genome sequence.</title>
        <authorList>
            <person name="Qiu X."/>
        </authorList>
    </citation>
    <scope>NUCLEOTIDE SEQUENCE [LARGE SCALE GENOMIC DNA]</scope>
    <source>
        <strain evidence="4 5">QX-2</strain>
    </source>
</reference>
<protein>
    <submittedName>
        <fullName evidence="4">Nucleotidyltransferase family protein</fullName>
    </submittedName>
</protein>
<keyword evidence="4" id="KW-0808">Transferase</keyword>
<comment type="caution">
    <text evidence="4">The sequence shown here is derived from an EMBL/GenBank/DDBJ whole genome shotgun (WGS) entry which is preliminary data.</text>
</comment>
<dbReference type="InterPro" id="IPR025877">
    <property type="entry name" value="MobA-like_NTP_Trfase"/>
</dbReference>
<dbReference type="InterPro" id="IPR029044">
    <property type="entry name" value="Nucleotide-diphossugar_trans"/>
</dbReference>